<dbReference type="EMBL" id="JAGZEE010000045">
    <property type="protein sequence ID" value="MBS5413244.1"/>
    <property type="molecule type" value="Genomic_DNA"/>
</dbReference>
<dbReference type="KEGG" id="btho:Btheta7330_03436"/>
<evidence type="ECO:0000313" key="2">
    <source>
        <dbReference type="EMBL" id="CUP47502.1"/>
    </source>
</evidence>
<dbReference type="AlphaFoldDB" id="A0A0P0FQN6"/>
<dbReference type="Pfam" id="PF13460">
    <property type="entry name" value="NAD_binding_10"/>
    <property type="match status" value="1"/>
</dbReference>
<dbReference type="GO" id="GO:0016646">
    <property type="term" value="F:oxidoreductase activity, acting on the CH-NH group of donors, NAD or NADP as acceptor"/>
    <property type="evidence" value="ECO:0007669"/>
    <property type="project" value="TreeGrafter"/>
</dbReference>
<dbReference type="SMR" id="A0A0P0FQN6"/>
<organism evidence="5 12">
    <name type="scientific">Bacteroides thetaiotaomicron</name>
    <dbReference type="NCBI Taxonomy" id="818"/>
    <lineage>
        <taxon>Bacteria</taxon>
        <taxon>Pseudomonadati</taxon>
        <taxon>Bacteroidota</taxon>
        <taxon>Bacteroidia</taxon>
        <taxon>Bacteroidales</taxon>
        <taxon>Bacteroidaceae</taxon>
        <taxon>Bacteroides</taxon>
    </lineage>
</organism>
<name>A0A0P0FQN6_BACT4</name>
<dbReference type="EMBL" id="WCRY01000018">
    <property type="protein sequence ID" value="KAB4479481.1"/>
    <property type="molecule type" value="Genomic_DNA"/>
</dbReference>
<gene>
    <name evidence="7" type="ORF">DW780_08775</name>
    <name evidence="2" type="ORF">ERS852557_00710</name>
    <name evidence="4" type="ORF">GAN91_17655</name>
    <name evidence="3" type="ORF">GAO51_26740</name>
    <name evidence="5" type="ORF">KHY35_21460</name>
    <name evidence="6" type="ORF">PO127_10200</name>
</gene>
<evidence type="ECO:0000313" key="4">
    <source>
        <dbReference type="EMBL" id="KAB4479481.1"/>
    </source>
</evidence>
<reference evidence="5" key="4">
    <citation type="submission" date="2021-02" db="EMBL/GenBank/DDBJ databases">
        <title>Infant gut strain persistence is associated with maternal origin, phylogeny, and functional potential including surface adhesion and iron acquisition.</title>
        <authorList>
            <person name="Lou Y.C."/>
        </authorList>
    </citation>
    <scope>NUCLEOTIDE SEQUENCE</scope>
    <source>
        <strain evidence="5">L3_082_243G1_dasL3_082_243G1_maxbin2.maxbin.015s ta_sub</strain>
    </source>
</reference>
<accession>C6IK21</accession>
<dbReference type="Gene3D" id="3.40.50.720">
    <property type="entry name" value="NAD(P)-binding Rossmann-like Domain"/>
    <property type="match status" value="1"/>
</dbReference>
<reference evidence="7 9" key="2">
    <citation type="submission" date="2018-08" db="EMBL/GenBank/DDBJ databases">
        <title>A genome reference for cultivated species of the human gut microbiota.</title>
        <authorList>
            <person name="Zou Y."/>
            <person name="Xue W."/>
            <person name="Luo G."/>
        </authorList>
    </citation>
    <scope>NUCLEOTIDE SEQUENCE [LARGE SCALE GENOMIC DNA]</scope>
    <source>
        <strain evidence="7 9">AM30-26</strain>
    </source>
</reference>
<sequence>MEKVKKIVLIGASGFVGSALLNEALNRGFEVTAVVRHPEKIKIENEHLKVKKADVSSLDEVCEVCKGADAVISAFNPGWNNPDIYDETIKVYLTIIDGVKKAGVNRFLMVGGAGSLFIAPGLRLMDSGEVPENILPGVKALGEFYLNFLMKEKEIDWVFFSPAADMRPGVRTGRYRLGKDDMIVDIVGNSHISVEDYAAAMIDELEHPKHHQERFTIGY</sequence>
<dbReference type="Proteomes" id="UP000436858">
    <property type="component" value="Unassembled WGS sequence"/>
</dbReference>
<evidence type="ECO:0000313" key="12">
    <source>
        <dbReference type="Proteomes" id="UP000782901"/>
    </source>
</evidence>
<dbReference type="Proteomes" id="UP001217776">
    <property type="component" value="Unassembled WGS sequence"/>
</dbReference>
<evidence type="ECO:0000313" key="7">
    <source>
        <dbReference type="EMBL" id="RHD88828.1"/>
    </source>
</evidence>
<evidence type="ECO:0000313" key="3">
    <source>
        <dbReference type="EMBL" id="KAB4305082.1"/>
    </source>
</evidence>
<reference evidence="6" key="5">
    <citation type="submission" date="2022-10" db="EMBL/GenBank/DDBJ databases">
        <title>Human gut microbiome strain richness.</title>
        <authorList>
            <person name="Chen-Liaw A."/>
        </authorList>
    </citation>
    <scope>NUCLEOTIDE SEQUENCE</scope>
    <source>
        <strain evidence="6">1001283st1_A3_1001283B150304_161114</strain>
    </source>
</reference>
<dbReference type="EMBL" id="QSJP01000006">
    <property type="protein sequence ID" value="RHD88828.1"/>
    <property type="molecule type" value="Genomic_DNA"/>
</dbReference>
<dbReference type="InterPro" id="IPR051606">
    <property type="entry name" value="Polyketide_Oxido-like"/>
</dbReference>
<evidence type="ECO:0000313" key="5">
    <source>
        <dbReference type="EMBL" id="MBS5413244.1"/>
    </source>
</evidence>
<protein>
    <submittedName>
        <fullName evidence="5">NAD(P)-dependent oxidoreductase</fullName>
    </submittedName>
    <submittedName>
        <fullName evidence="2">Putative NADH-flavin reductase</fullName>
    </submittedName>
</protein>
<dbReference type="PANTHER" id="PTHR43355">
    <property type="entry name" value="FLAVIN REDUCTASE (NADPH)"/>
    <property type="match status" value="1"/>
</dbReference>
<dbReference type="PATRIC" id="fig|818.23.peg.3540"/>
<dbReference type="InterPro" id="IPR036291">
    <property type="entry name" value="NAD(P)-bd_dom_sf"/>
</dbReference>
<dbReference type="Proteomes" id="UP000284785">
    <property type="component" value="Unassembled WGS sequence"/>
</dbReference>
<evidence type="ECO:0000313" key="10">
    <source>
        <dbReference type="Proteomes" id="UP000436858"/>
    </source>
</evidence>
<evidence type="ECO:0000313" key="9">
    <source>
        <dbReference type="Proteomes" id="UP000284785"/>
    </source>
</evidence>
<reference evidence="10 11" key="3">
    <citation type="journal article" date="2019" name="Nat. Med.">
        <title>A library of human gut bacterial isolates paired with longitudinal multiomics data enables mechanistic microbiome research.</title>
        <authorList>
            <person name="Poyet M."/>
            <person name="Groussin M."/>
            <person name="Gibbons S.M."/>
            <person name="Avila-Pacheco J."/>
            <person name="Jiang X."/>
            <person name="Kearney S.M."/>
            <person name="Perrotta A.R."/>
            <person name="Berdy B."/>
            <person name="Zhao S."/>
            <person name="Lieberman T.D."/>
            <person name="Swanson P.K."/>
            <person name="Smith M."/>
            <person name="Roesemann S."/>
            <person name="Alexander J.E."/>
            <person name="Rich S.A."/>
            <person name="Livny J."/>
            <person name="Vlamakis H."/>
            <person name="Clish C."/>
            <person name="Bullock K."/>
            <person name="Deik A."/>
            <person name="Scott J."/>
            <person name="Pierce K.A."/>
            <person name="Xavier R.J."/>
            <person name="Alm E.J."/>
        </authorList>
    </citation>
    <scope>NUCLEOTIDE SEQUENCE [LARGE SCALE GENOMIC DNA]</scope>
    <source>
        <strain evidence="4 10">BIOML-A162</strain>
        <strain evidence="3 11">BIOML-A188</strain>
    </source>
</reference>
<dbReference type="EMBL" id="CZBI01000001">
    <property type="protein sequence ID" value="CUP47502.1"/>
    <property type="molecule type" value="Genomic_DNA"/>
</dbReference>
<dbReference type="OMA" id="LQIMHAH"/>
<dbReference type="SUPFAM" id="SSF51735">
    <property type="entry name" value="NAD(P)-binding Rossmann-fold domains"/>
    <property type="match status" value="1"/>
</dbReference>
<dbReference type="GeneID" id="69589326"/>
<feature type="domain" description="NAD(P)-binding" evidence="1">
    <location>
        <begin position="11"/>
        <end position="208"/>
    </location>
</feature>
<dbReference type="PANTHER" id="PTHR43355:SF2">
    <property type="entry name" value="FLAVIN REDUCTASE (NADPH)"/>
    <property type="match status" value="1"/>
</dbReference>
<dbReference type="EMBL" id="JAQNVG010000014">
    <property type="protein sequence ID" value="MDC2236116.1"/>
    <property type="molecule type" value="Genomic_DNA"/>
</dbReference>
<evidence type="ECO:0000313" key="6">
    <source>
        <dbReference type="EMBL" id="MDC2236116.1"/>
    </source>
</evidence>
<evidence type="ECO:0000259" key="1">
    <source>
        <dbReference type="Pfam" id="PF13460"/>
    </source>
</evidence>
<dbReference type="InterPro" id="IPR016040">
    <property type="entry name" value="NAD(P)-bd_dom"/>
</dbReference>
<dbReference type="RefSeq" id="WP_008764706.1">
    <property type="nucleotide sequence ID" value="NZ_BAABXH010000001.1"/>
</dbReference>
<evidence type="ECO:0000313" key="11">
    <source>
        <dbReference type="Proteomes" id="UP000440614"/>
    </source>
</evidence>
<accession>A0A0P0FQN6</accession>
<reference evidence="2 8" key="1">
    <citation type="submission" date="2015-09" db="EMBL/GenBank/DDBJ databases">
        <authorList>
            <consortium name="Pathogen Informatics"/>
        </authorList>
    </citation>
    <scope>NUCLEOTIDE SEQUENCE [LARGE SCALE GENOMIC DNA]</scope>
    <source>
        <strain evidence="2 8">2789STDY5834945</strain>
    </source>
</reference>
<dbReference type="Proteomes" id="UP000095541">
    <property type="component" value="Unassembled WGS sequence"/>
</dbReference>
<dbReference type="CDD" id="cd05244">
    <property type="entry name" value="BVR-B_like_SDR_a"/>
    <property type="match status" value="1"/>
</dbReference>
<dbReference type="EMBL" id="WCSY01000040">
    <property type="protein sequence ID" value="KAB4305082.1"/>
    <property type="molecule type" value="Genomic_DNA"/>
</dbReference>
<dbReference type="Proteomes" id="UP000782901">
    <property type="component" value="Unassembled WGS sequence"/>
</dbReference>
<dbReference type="Proteomes" id="UP000440614">
    <property type="component" value="Unassembled WGS sequence"/>
</dbReference>
<proteinExistence type="predicted"/>
<evidence type="ECO:0000313" key="8">
    <source>
        <dbReference type="Proteomes" id="UP000095541"/>
    </source>
</evidence>